<evidence type="ECO:0000256" key="10">
    <source>
        <dbReference type="ARBA" id="ARBA00048988"/>
    </source>
</evidence>
<reference evidence="15 16" key="1">
    <citation type="submission" date="2021-03" db="EMBL/GenBank/DDBJ databases">
        <title>Genomic Encyclopedia of Type Strains, Phase IV (KMG-IV): sequencing the most valuable type-strain genomes for metagenomic binning, comparative biology and taxonomic classification.</title>
        <authorList>
            <person name="Goeker M."/>
        </authorList>
    </citation>
    <scope>NUCLEOTIDE SEQUENCE [LARGE SCALE GENOMIC DNA]</scope>
    <source>
        <strain evidence="15 16">DSM 28650</strain>
    </source>
</reference>
<dbReference type="InterPro" id="IPR013986">
    <property type="entry name" value="DExx_box_DNA_helicase_dom_sf"/>
</dbReference>
<keyword evidence="7" id="KW-0413">Isomerase</keyword>
<dbReference type="RefSeq" id="WP_209649316.1">
    <property type="nucleotide sequence ID" value="NZ_JAGGLL010000003.1"/>
</dbReference>
<evidence type="ECO:0000313" key="16">
    <source>
        <dbReference type="Proteomes" id="UP001519308"/>
    </source>
</evidence>
<feature type="coiled-coil region" evidence="12">
    <location>
        <begin position="480"/>
        <end position="507"/>
    </location>
</feature>
<dbReference type="SUPFAM" id="SSF52540">
    <property type="entry name" value="P-loop containing nucleoside triphosphate hydrolases"/>
    <property type="match status" value="1"/>
</dbReference>
<dbReference type="Pfam" id="PF13361">
    <property type="entry name" value="UvrD_C"/>
    <property type="match status" value="1"/>
</dbReference>
<evidence type="ECO:0000256" key="4">
    <source>
        <dbReference type="ARBA" id="ARBA00022806"/>
    </source>
</evidence>
<dbReference type="PANTHER" id="PTHR11070:SF2">
    <property type="entry name" value="ATP-DEPENDENT DNA HELICASE SRS2"/>
    <property type="match status" value="1"/>
</dbReference>
<dbReference type="GO" id="GO:0016787">
    <property type="term" value="F:hydrolase activity"/>
    <property type="evidence" value="ECO:0007669"/>
    <property type="project" value="UniProtKB-KW"/>
</dbReference>
<dbReference type="InterPro" id="IPR000212">
    <property type="entry name" value="DNA_helicase_UvrD/REP"/>
</dbReference>
<organism evidence="15 16">
    <name type="scientific">Clostridium punense</name>
    <dbReference type="NCBI Taxonomy" id="1054297"/>
    <lineage>
        <taxon>Bacteria</taxon>
        <taxon>Bacillati</taxon>
        <taxon>Bacillota</taxon>
        <taxon>Clostridia</taxon>
        <taxon>Eubacteriales</taxon>
        <taxon>Clostridiaceae</taxon>
        <taxon>Clostridium</taxon>
    </lineage>
</organism>
<dbReference type="PROSITE" id="PS51198">
    <property type="entry name" value="UVRD_HELICASE_ATP_BIND"/>
    <property type="match status" value="1"/>
</dbReference>
<comment type="catalytic activity">
    <reaction evidence="8">
        <text>Couples ATP hydrolysis with the unwinding of duplex DNA by translocating in the 3'-5' direction.</text>
        <dbReference type="EC" id="5.6.2.4"/>
    </reaction>
</comment>
<dbReference type="Gene3D" id="3.40.50.300">
    <property type="entry name" value="P-loop containing nucleotide triphosphate hydrolases"/>
    <property type="match status" value="2"/>
</dbReference>
<dbReference type="InterPro" id="IPR014017">
    <property type="entry name" value="DNA_helicase_UvrD-like_C"/>
</dbReference>
<proteinExistence type="inferred from homology"/>
<dbReference type="EC" id="5.6.2.4" evidence="9"/>
<keyword evidence="4 11" id="KW-0347">Helicase</keyword>
<evidence type="ECO:0000256" key="11">
    <source>
        <dbReference type="PROSITE-ProRule" id="PRU00560"/>
    </source>
</evidence>
<dbReference type="Pfam" id="PF00580">
    <property type="entry name" value="UvrD-helicase"/>
    <property type="match status" value="1"/>
</dbReference>
<keyword evidence="16" id="KW-1185">Reference proteome</keyword>
<sequence>MVYKKFESLSEEQLKAVLCEDENILVTAGPGSGKTVVIVNRVFHLINNNKVSPKNIIVITFTKAAANNMKSRYVKMSKSNFTPFFGTFHGLFYKILTSYYGEIKIIESNETFKLIKNFLTTYMEEVSEDRIKEFINTISLFKCADVTLEEFNTDLDKNIFKNCYEIYEAYKREKGLLDFEDLQLMCKNLFIKNPRLLQGYQNMFKHILVDEFQDCDALQLEILKLLKQNNSIFAVGDEDQCIYSFRGSRPDFMVNFHEIFPNATKLYLSTNYRSVSNIVELSMSTIKNNKLRSDKIIVPNKSFHGNISFVKVQRESQQGDFIANDIEKTVISTKVSYNNFAVLYRTNLESRGVIDSLIRKKIPFKLLEKEFNFYDHFVCKDILSYLRLSIDSTDTESFIRIINRPYRYISKGNLEIIKKDRYRSDVFEKLKSIDTVPIFQLKAIDKLRKDIHNLNKMNLHTAVDFIIHDLGYHDYLVEYCNKYKIHLEDLENIIEEFRDSLADYNNIIKFLAHVEVVSEEILKSRSKTKDEDVVLLSTIHGVKGMEFNHVYLINLVEGVIPHEHSLEENIEEERRLFYVAITRAIKDLTLILPNVVQGKARKPSRFLSECSIIKDNVNSKGITKGDKVIHKSFGQGIVNQLEDGNIDISFKNGNNRKFDLKILLDNNLIEKCE</sequence>
<keyword evidence="6" id="KW-0238">DNA-binding</keyword>
<dbReference type="EMBL" id="JAGGLL010000003">
    <property type="protein sequence ID" value="MBP2020738.1"/>
    <property type="molecule type" value="Genomic_DNA"/>
</dbReference>
<evidence type="ECO:0000259" key="14">
    <source>
        <dbReference type="PROSITE" id="PS51217"/>
    </source>
</evidence>
<keyword evidence="5 11" id="KW-0067">ATP-binding</keyword>
<dbReference type="Gene3D" id="1.10.10.160">
    <property type="match status" value="1"/>
</dbReference>
<comment type="catalytic activity">
    <reaction evidence="10">
        <text>ATP + H2O = ADP + phosphate + H(+)</text>
        <dbReference type="Rhea" id="RHEA:13065"/>
        <dbReference type="ChEBI" id="CHEBI:15377"/>
        <dbReference type="ChEBI" id="CHEBI:15378"/>
        <dbReference type="ChEBI" id="CHEBI:30616"/>
        <dbReference type="ChEBI" id="CHEBI:43474"/>
        <dbReference type="ChEBI" id="CHEBI:456216"/>
        <dbReference type="EC" id="5.6.2.4"/>
    </reaction>
</comment>
<evidence type="ECO:0000313" key="15">
    <source>
        <dbReference type="EMBL" id="MBP2020738.1"/>
    </source>
</evidence>
<feature type="binding site" evidence="11">
    <location>
        <begin position="28"/>
        <end position="35"/>
    </location>
    <ligand>
        <name>ATP</name>
        <dbReference type="ChEBI" id="CHEBI:30616"/>
    </ligand>
</feature>
<evidence type="ECO:0000256" key="3">
    <source>
        <dbReference type="ARBA" id="ARBA00022801"/>
    </source>
</evidence>
<dbReference type="CDD" id="cd17932">
    <property type="entry name" value="DEXQc_UvrD"/>
    <property type="match status" value="1"/>
</dbReference>
<dbReference type="InterPro" id="IPR014016">
    <property type="entry name" value="UvrD-like_ATP-bd"/>
</dbReference>
<keyword evidence="2 11" id="KW-0547">Nucleotide-binding</keyword>
<evidence type="ECO:0000256" key="12">
    <source>
        <dbReference type="SAM" id="Coils"/>
    </source>
</evidence>
<name>A0ABS4JYY7_9CLOT</name>
<dbReference type="Proteomes" id="UP001519308">
    <property type="component" value="Unassembled WGS sequence"/>
</dbReference>
<dbReference type="Gene3D" id="1.10.486.10">
    <property type="entry name" value="PCRA, domain 4"/>
    <property type="match status" value="1"/>
</dbReference>
<protein>
    <recommendedName>
        <fullName evidence="9">DNA 3'-5' helicase</fullName>
        <ecNumber evidence="9">5.6.2.4</ecNumber>
    </recommendedName>
</protein>
<dbReference type="PROSITE" id="PS51217">
    <property type="entry name" value="UVRD_HELICASE_CTER"/>
    <property type="match status" value="1"/>
</dbReference>
<feature type="domain" description="UvrD-like helicase C-terminal" evidence="14">
    <location>
        <begin position="276"/>
        <end position="544"/>
    </location>
</feature>
<dbReference type="GO" id="GO:0003678">
    <property type="term" value="F:DNA helicase activity"/>
    <property type="evidence" value="ECO:0007669"/>
    <property type="project" value="UniProtKB-EC"/>
</dbReference>
<comment type="caution">
    <text evidence="15">The sequence shown here is derived from an EMBL/GenBank/DDBJ whole genome shotgun (WGS) entry which is preliminary data.</text>
</comment>
<accession>A0ABS4JYY7</accession>
<feature type="domain" description="UvrD-like helicase ATP-binding" evidence="13">
    <location>
        <begin position="7"/>
        <end position="275"/>
    </location>
</feature>
<dbReference type="PANTHER" id="PTHR11070">
    <property type="entry name" value="UVRD / RECB / PCRA DNA HELICASE FAMILY MEMBER"/>
    <property type="match status" value="1"/>
</dbReference>
<evidence type="ECO:0000256" key="7">
    <source>
        <dbReference type="ARBA" id="ARBA00023235"/>
    </source>
</evidence>
<evidence type="ECO:0000256" key="8">
    <source>
        <dbReference type="ARBA" id="ARBA00034617"/>
    </source>
</evidence>
<comment type="similarity">
    <text evidence="1">Belongs to the helicase family. UvrD subfamily.</text>
</comment>
<dbReference type="InterPro" id="IPR027417">
    <property type="entry name" value="P-loop_NTPase"/>
</dbReference>
<evidence type="ECO:0000256" key="6">
    <source>
        <dbReference type="ARBA" id="ARBA00023125"/>
    </source>
</evidence>
<evidence type="ECO:0000256" key="2">
    <source>
        <dbReference type="ARBA" id="ARBA00022741"/>
    </source>
</evidence>
<keyword evidence="12" id="KW-0175">Coiled coil</keyword>
<keyword evidence="3 11" id="KW-0378">Hydrolase</keyword>
<evidence type="ECO:0000256" key="5">
    <source>
        <dbReference type="ARBA" id="ARBA00022840"/>
    </source>
</evidence>
<evidence type="ECO:0000256" key="1">
    <source>
        <dbReference type="ARBA" id="ARBA00009922"/>
    </source>
</evidence>
<evidence type="ECO:0000256" key="9">
    <source>
        <dbReference type="ARBA" id="ARBA00034808"/>
    </source>
</evidence>
<gene>
    <name evidence="15" type="ORF">J2Z44_000522</name>
</gene>
<evidence type="ECO:0000259" key="13">
    <source>
        <dbReference type="PROSITE" id="PS51198"/>
    </source>
</evidence>